<gene>
    <name evidence="8" type="ORF">S06H3_17605</name>
</gene>
<accession>X1MQF3</accession>
<dbReference type="Gene3D" id="3.40.50.720">
    <property type="entry name" value="NAD(P)-binding Rossmann-like Domain"/>
    <property type="match status" value="1"/>
</dbReference>
<comment type="cofactor">
    <cofactor evidence="1">
        <name>Zn(2+)</name>
        <dbReference type="ChEBI" id="CHEBI:29105"/>
    </cofactor>
</comment>
<comment type="similarity">
    <text evidence="2">Belongs to the zinc-containing alcohol dehydrogenase family.</text>
</comment>
<reference evidence="8" key="1">
    <citation type="journal article" date="2014" name="Front. Microbiol.">
        <title>High frequency of phylogenetically diverse reductive dehalogenase-homologous genes in deep subseafloor sedimentary metagenomes.</title>
        <authorList>
            <person name="Kawai M."/>
            <person name="Futagami T."/>
            <person name="Toyoda A."/>
            <person name="Takaki Y."/>
            <person name="Nishi S."/>
            <person name="Hori S."/>
            <person name="Arai W."/>
            <person name="Tsubouchi T."/>
            <person name="Morono Y."/>
            <person name="Uchiyama I."/>
            <person name="Ito T."/>
            <person name="Fujiyama A."/>
            <person name="Inagaki F."/>
            <person name="Takami H."/>
        </authorList>
    </citation>
    <scope>NUCLEOTIDE SEQUENCE</scope>
    <source>
        <strain evidence="8">Expedition CK06-06</strain>
    </source>
</reference>
<feature type="domain" description="Alcohol dehydrogenase-like C-terminal" evidence="6">
    <location>
        <begin position="162"/>
        <end position="256"/>
    </location>
</feature>
<keyword evidence="3" id="KW-0479">Metal-binding</keyword>
<dbReference type="EMBL" id="BARV01008816">
    <property type="protein sequence ID" value="GAI08594.1"/>
    <property type="molecule type" value="Genomic_DNA"/>
</dbReference>
<dbReference type="PANTHER" id="PTHR43350">
    <property type="entry name" value="NAD-DEPENDENT ALCOHOL DEHYDROGENASE"/>
    <property type="match status" value="1"/>
</dbReference>
<dbReference type="Gene3D" id="3.90.180.10">
    <property type="entry name" value="Medium-chain alcohol dehydrogenases, catalytic domain"/>
    <property type="match status" value="1"/>
</dbReference>
<evidence type="ECO:0000259" key="7">
    <source>
        <dbReference type="Pfam" id="PF08240"/>
    </source>
</evidence>
<evidence type="ECO:0000256" key="1">
    <source>
        <dbReference type="ARBA" id="ARBA00001947"/>
    </source>
</evidence>
<dbReference type="CDD" id="cd08255">
    <property type="entry name" value="2-desacetyl-2-hydroxyethyl_bacteriochlorophyllide_like"/>
    <property type="match status" value="1"/>
</dbReference>
<evidence type="ECO:0000313" key="8">
    <source>
        <dbReference type="EMBL" id="GAI08594.1"/>
    </source>
</evidence>
<dbReference type="InterPro" id="IPR036291">
    <property type="entry name" value="NAD(P)-bd_dom_sf"/>
</dbReference>
<dbReference type="InterPro" id="IPR013154">
    <property type="entry name" value="ADH-like_N"/>
</dbReference>
<dbReference type="InterPro" id="IPR013149">
    <property type="entry name" value="ADH-like_C"/>
</dbReference>
<sequence>MPRELIALKPRKLILREYQEKKLQADEIRIKTEFSSPKHGTESHVYRGTSPTHEKTFDPHYRLFLAREETASPFPRPLGNMSTGTVIEAGGKVKKFKAGDRVFGHLPIRETYTVKENQINHLPAGMSSEEAVCLDPAYFALAGIRDANIKLGERVAIFGLGAIGLMATQMAKLSGATIIFASDPLPIRRRLAEKYGVDRTLDPTSEDVGLEIKKASQDKGVDVAIEVSGSYSALQDAIRSVHYCGRVVTVSFYQGSGSALRLSEEWHHNR</sequence>
<keyword evidence="4" id="KW-0862">Zinc</keyword>
<evidence type="ECO:0000256" key="5">
    <source>
        <dbReference type="ARBA" id="ARBA00023002"/>
    </source>
</evidence>
<keyword evidence="5" id="KW-0560">Oxidoreductase</keyword>
<organism evidence="8">
    <name type="scientific">marine sediment metagenome</name>
    <dbReference type="NCBI Taxonomy" id="412755"/>
    <lineage>
        <taxon>unclassified sequences</taxon>
        <taxon>metagenomes</taxon>
        <taxon>ecological metagenomes</taxon>
    </lineage>
</organism>
<feature type="non-terminal residue" evidence="8">
    <location>
        <position position="270"/>
    </location>
</feature>
<dbReference type="SUPFAM" id="SSF51735">
    <property type="entry name" value="NAD(P)-binding Rossmann-fold domains"/>
    <property type="match status" value="1"/>
</dbReference>
<evidence type="ECO:0000256" key="3">
    <source>
        <dbReference type="ARBA" id="ARBA00022723"/>
    </source>
</evidence>
<evidence type="ECO:0000256" key="4">
    <source>
        <dbReference type="ARBA" id="ARBA00022833"/>
    </source>
</evidence>
<protein>
    <submittedName>
        <fullName evidence="8">Uncharacterized protein</fullName>
    </submittedName>
</protein>
<dbReference type="GO" id="GO:0046872">
    <property type="term" value="F:metal ion binding"/>
    <property type="evidence" value="ECO:0007669"/>
    <property type="project" value="UniProtKB-KW"/>
</dbReference>
<name>X1MQF3_9ZZZZ</name>
<comment type="caution">
    <text evidence="8">The sequence shown here is derived from an EMBL/GenBank/DDBJ whole genome shotgun (WGS) entry which is preliminary data.</text>
</comment>
<proteinExistence type="inferred from homology"/>
<dbReference type="InterPro" id="IPR011032">
    <property type="entry name" value="GroES-like_sf"/>
</dbReference>
<evidence type="ECO:0000259" key="6">
    <source>
        <dbReference type="Pfam" id="PF00107"/>
    </source>
</evidence>
<dbReference type="GO" id="GO:0016491">
    <property type="term" value="F:oxidoreductase activity"/>
    <property type="evidence" value="ECO:0007669"/>
    <property type="project" value="UniProtKB-KW"/>
</dbReference>
<dbReference type="PANTHER" id="PTHR43350:SF19">
    <property type="entry name" value="D-GULOSIDE 3-DEHYDROGENASE"/>
    <property type="match status" value="1"/>
</dbReference>
<feature type="domain" description="Alcohol dehydrogenase-like N-terminal" evidence="7">
    <location>
        <begin position="70"/>
        <end position="122"/>
    </location>
</feature>
<dbReference type="Pfam" id="PF08240">
    <property type="entry name" value="ADH_N"/>
    <property type="match status" value="1"/>
</dbReference>
<dbReference type="SUPFAM" id="SSF50129">
    <property type="entry name" value="GroES-like"/>
    <property type="match status" value="1"/>
</dbReference>
<evidence type="ECO:0000256" key="2">
    <source>
        <dbReference type="ARBA" id="ARBA00008072"/>
    </source>
</evidence>
<dbReference type="Pfam" id="PF00107">
    <property type="entry name" value="ADH_zinc_N"/>
    <property type="match status" value="1"/>
</dbReference>
<dbReference type="AlphaFoldDB" id="X1MQF3"/>